<dbReference type="EMBL" id="WOWK01000045">
    <property type="protein sequence ID" value="KAF0324242.1"/>
    <property type="molecule type" value="Genomic_DNA"/>
</dbReference>
<dbReference type="Proteomes" id="UP000434172">
    <property type="component" value="Unassembled WGS sequence"/>
</dbReference>
<comment type="caution">
    <text evidence="1">The sequence shown here is derived from an EMBL/GenBank/DDBJ whole genome shotgun (WGS) entry which is preliminary data.</text>
</comment>
<sequence>MKSRVSEDLISYQLTTYDLDYDLVYC</sequence>
<accession>A0A8H3WGM3</accession>
<name>A0A8H3WGM3_9PEZI</name>
<keyword evidence="2" id="KW-1185">Reference proteome</keyword>
<dbReference type="AlphaFoldDB" id="A0A8H3WGM3"/>
<evidence type="ECO:0000313" key="1">
    <source>
        <dbReference type="EMBL" id="KAF0324242.1"/>
    </source>
</evidence>
<reference evidence="1 2" key="1">
    <citation type="submission" date="2019-12" db="EMBL/GenBank/DDBJ databases">
        <title>A genome sequence resource for the geographically widespread anthracnose pathogen Colletotrichum asianum.</title>
        <authorList>
            <person name="Meng Y."/>
        </authorList>
    </citation>
    <scope>NUCLEOTIDE SEQUENCE [LARGE SCALE GENOMIC DNA]</scope>
    <source>
        <strain evidence="1 2">ICMP 18580</strain>
    </source>
</reference>
<evidence type="ECO:0000313" key="2">
    <source>
        <dbReference type="Proteomes" id="UP000434172"/>
    </source>
</evidence>
<organism evidence="1 2">
    <name type="scientific">Colletotrichum asianum</name>
    <dbReference type="NCBI Taxonomy" id="702518"/>
    <lineage>
        <taxon>Eukaryota</taxon>
        <taxon>Fungi</taxon>
        <taxon>Dikarya</taxon>
        <taxon>Ascomycota</taxon>
        <taxon>Pezizomycotina</taxon>
        <taxon>Sordariomycetes</taxon>
        <taxon>Hypocreomycetidae</taxon>
        <taxon>Glomerellales</taxon>
        <taxon>Glomerellaceae</taxon>
        <taxon>Colletotrichum</taxon>
        <taxon>Colletotrichum gloeosporioides species complex</taxon>
    </lineage>
</organism>
<proteinExistence type="predicted"/>
<protein>
    <submittedName>
        <fullName evidence="1">Uncharacterized protein</fullName>
    </submittedName>
</protein>
<gene>
    <name evidence="1" type="ORF">GQ607_008416</name>
</gene>